<evidence type="ECO:0000256" key="7">
    <source>
        <dbReference type="RuleBase" id="RU004473"/>
    </source>
</evidence>
<dbReference type="Pfam" id="PF16363">
    <property type="entry name" value="GDP_Man_Dehyd"/>
    <property type="match status" value="1"/>
</dbReference>
<evidence type="ECO:0000313" key="10">
    <source>
        <dbReference type="Proteomes" id="UP000095672"/>
    </source>
</evidence>
<evidence type="ECO:0000256" key="6">
    <source>
        <dbReference type="ARBA" id="ARBA00023239"/>
    </source>
</evidence>
<dbReference type="GO" id="GO:0008460">
    <property type="term" value="F:dTDP-glucose 4,6-dehydratase activity"/>
    <property type="evidence" value="ECO:0007669"/>
    <property type="project" value="UniProtKB-EC"/>
</dbReference>
<dbReference type="InterPro" id="IPR036291">
    <property type="entry name" value="NAD(P)-bd_dom_sf"/>
</dbReference>
<comment type="catalytic activity">
    <reaction evidence="1 7">
        <text>dTDP-alpha-D-glucose = dTDP-4-dehydro-6-deoxy-alpha-D-glucose + H2O</text>
        <dbReference type="Rhea" id="RHEA:17221"/>
        <dbReference type="ChEBI" id="CHEBI:15377"/>
        <dbReference type="ChEBI" id="CHEBI:57477"/>
        <dbReference type="ChEBI" id="CHEBI:57649"/>
        <dbReference type="EC" id="4.2.1.46"/>
    </reaction>
</comment>
<organism evidence="9 10">
    <name type="scientific">Microbulbifer aggregans</name>
    <dbReference type="NCBI Taxonomy" id="1769779"/>
    <lineage>
        <taxon>Bacteria</taxon>
        <taxon>Pseudomonadati</taxon>
        <taxon>Pseudomonadota</taxon>
        <taxon>Gammaproteobacteria</taxon>
        <taxon>Cellvibrionales</taxon>
        <taxon>Microbulbiferaceae</taxon>
        <taxon>Microbulbifer</taxon>
    </lineage>
</organism>
<dbReference type="STRING" id="1769779.AUP74_01800"/>
<dbReference type="CDD" id="cd05246">
    <property type="entry name" value="dTDP_GD_SDR_e"/>
    <property type="match status" value="1"/>
</dbReference>
<evidence type="ECO:0000256" key="3">
    <source>
        <dbReference type="ARBA" id="ARBA00008178"/>
    </source>
</evidence>
<evidence type="ECO:0000313" key="9">
    <source>
        <dbReference type="EMBL" id="AOS97231.1"/>
    </source>
</evidence>
<dbReference type="Gene3D" id="3.40.50.720">
    <property type="entry name" value="NAD(P)-binding Rossmann-like Domain"/>
    <property type="match status" value="1"/>
</dbReference>
<dbReference type="Proteomes" id="UP000095672">
    <property type="component" value="Chromosome"/>
</dbReference>
<dbReference type="PATRIC" id="fig|1769779.3.peg.1801"/>
<keyword evidence="5" id="KW-0520">NAD</keyword>
<name>A0A1C9W7U7_9GAMM</name>
<evidence type="ECO:0000256" key="1">
    <source>
        <dbReference type="ARBA" id="ARBA00001539"/>
    </source>
</evidence>
<dbReference type="PANTHER" id="PTHR43000">
    <property type="entry name" value="DTDP-D-GLUCOSE 4,6-DEHYDRATASE-RELATED"/>
    <property type="match status" value="1"/>
</dbReference>
<dbReference type="RefSeq" id="WP_069947269.1">
    <property type="nucleotide sequence ID" value="NZ_CP014143.1"/>
</dbReference>
<dbReference type="AlphaFoldDB" id="A0A1C9W7U7"/>
<feature type="domain" description="NAD(P)-binding" evidence="8">
    <location>
        <begin position="4"/>
        <end position="329"/>
    </location>
</feature>
<evidence type="ECO:0000256" key="4">
    <source>
        <dbReference type="ARBA" id="ARBA00011990"/>
    </source>
</evidence>
<dbReference type="Gene3D" id="3.90.25.10">
    <property type="entry name" value="UDP-galactose 4-epimerase, domain 1"/>
    <property type="match status" value="1"/>
</dbReference>
<dbReference type="SUPFAM" id="SSF51735">
    <property type="entry name" value="NAD(P)-binding Rossmann-fold domains"/>
    <property type="match status" value="1"/>
</dbReference>
<comment type="cofactor">
    <cofactor evidence="2 7">
        <name>NAD(+)</name>
        <dbReference type="ChEBI" id="CHEBI:57540"/>
    </cofactor>
</comment>
<keyword evidence="6 7" id="KW-0456">Lyase</keyword>
<reference evidence="10" key="1">
    <citation type="submission" date="2016-01" db="EMBL/GenBank/DDBJ databases">
        <title>Complete genome sequence of Microbulbifer sp. CCB-MM1, a halophile isolated from Matang Mangrove Forest, Perak.</title>
        <authorList>
            <person name="Moh T.H."/>
            <person name="Dinesh B."/>
            <person name="Lau N.-S."/>
            <person name="Go F."/>
            <person name="Alexander Chong S.-C."/>
        </authorList>
    </citation>
    <scope>NUCLEOTIDE SEQUENCE [LARGE SCALE GENOMIC DNA]</scope>
    <source>
        <strain evidence="10">CCB-MM1</strain>
    </source>
</reference>
<dbReference type="OrthoDB" id="9803010at2"/>
<dbReference type="KEGG" id="micc:AUP74_01800"/>
<gene>
    <name evidence="9" type="primary">rffG_3</name>
    <name evidence="9" type="ORF">AUP74_01800</name>
</gene>
<accession>A0A1C9W7U7</accession>
<dbReference type="InterPro" id="IPR016040">
    <property type="entry name" value="NAD(P)-bd_dom"/>
</dbReference>
<evidence type="ECO:0000259" key="8">
    <source>
        <dbReference type="Pfam" id="PF16363"/>
    </source>
</evidence>
<comment type="similarity">
    <text evidence="3 7">Belongs to the NAD(P)-dependent epimerase/dehydratase family. dTDP-glucose dehydratase subfamily.</text>
</comment>
<proteinExistence type="inferred from homology"/>
<dbReference type="GO" id="GO:0009225">
    <property type="term" value="P:nucleotide-sugar metabolic process"/>
    <property type="evidence" value="ECO:0007669"/>
    <property type="project" value="InterPro"/>
</dbReference>
<protein>
    <recommendedName>
        <fullName evidence="4 7">dTDP-glucose 4,6-dehydratase</fullName>
        <ecNumber evidence="4 7">4.2.1.46</ecNumber>
    </recommendedName>
</protein>
<dbReference type="EC" id="4.2.1.46" evidence="4 7"/>
<dbReference type="EMBL" id="CP014143">
    <property type="protein sequence ID" value="AOS97231.1"/>
    <property type="molecule type" value="Genomic_DNA"/>
</dbReference>
<keyword evidence="10" id="KW-1185">Reference proteome</keyword>
<dbReference type="InterPro" id="IPR005888">
    <property type="entry name" value="dTDP_Gluc_deHydtase"/>
</dbReference>
<evidence type="ECO:0000256" key="2">
    <source>
        <dbReference type="ARBA" id="ARBA00001911"/>
    </source>
</evidence>
<sequence>MRILVTGGAGFIGSAVVRFLLRETGNSVLNVDALTYAGNLASIPLVSSGGAINQQRYQFARVDIRNRQVLEHCFAEFQPDAVMHLAAETHVDRSIDGPAEFVSANVSGTCTLLEVARSYWNGLDLEARKKFRFHHVSTDEVFGDLGSEGYFSETTRYDPSSPYSASKAASDHLVRAWHRTFGLPVVLSNCSNNYGPYQFPEKLIPLTITNALAGEPLRVYGDGSQVRDWLYVEDHARALYRVLTRGEVGETYNIGGHCERRNLDVVTRICDILEQVTPHKPFGINRFRDLVCFVADRPGHDRRYAIDAGKIARELHWTPAETFETGLYKTVLWYLDNESWWRRTGTPAYAGERLGLTPVSEEVRG</sequence>
<dbReference type="NCBIfam" id="TIGR01181">
    <property type="entry name" value="dTDP_gluc_dehyt"/>
    <property type="match status" value="1"/>
</dbReference>
<evidence type="ECO:0000256" key="5">
    <source>
        <dbReference type="ARBA" id="ARBA00023027"/>
    </source>
</evidence>